<accession>A0ABV4WXI8</accession>
<keyword evidence="3" id="KW-1185">Reference proteome</keyword>
<keyword evidence="1" id="KW-0812">Transmembrane</keyword>
<name>A0ABV4WXI8_9CYAN</name>
<gene>
    <name evidence="2" type="ORF">ACE1CA_32890</name>
</gene>
<sequence>MLKDPDKDFVSVNKILGKQASIGFIPAEQLIPWMAIAIVSYIITNGFFSLGMPWFFTTTLWLIVSWWFLTGKQPHLFVDKFRFPPGTEWYNGNLSYLPPVPEKRPPTLRSRFKDSQVRIKLQPKIAPNQLGGNSRLMPFQNYQNLLCLVTIKKDNREVSGYLLNEGSQYQVVFGFSTPGLHNLLYRHEVSNAASALEEGLKDIPPGEKLVFHTGCYSNDSMRQQQLNEQVETCHLKPISVLIRNEQKRVQELTLTGTRQVWNQTIFSTWTFNAQSGSQSNDFLSKIIDGILNTANSIVAQFTGNERLNKERFYKQLLLQAFEQGYLNWEILLNTKIGLEIQPMNAEQLWSWLWQKFNNTPAPPIPQLLTLSETTSDYKLTETINNHKHACTILIAGQNGRSSCPEHKQDKSRIWLNGKNTECGVLTMEESPGGWINTREQLKWLWKVMSSTYVHDTEAVVEISAASNFFIQDNLARQAKQSKTARKLALEKGQGRDVGAEVKQEESFDAQKKMYKGAKALHAAVVFLVYRPTPEQLNQACQMLTNSFGSAKVIRERNIAWLVWLETLPITTNWLLHSSSLINERRLTFDTETVAGVLPLTTARDIDSTGVEFITKGGKPVSIDIMHNQTSRAIITGESGSGKSVLGWRFALDALAANIPVVGMDISSGSGSTFETALALLGDDGAYYDITKGSSNLLEIPDLRRFDKLERSRRLDQWKEFIRKALTIISMGKVNDPKLAQRVDAILLLTLKKFLEDLEIIERYNAAFEKGWKSNEWQEMPTLKDLLKFCTKEQLNLANFTDLDRFAINQITTQCHALLASPLGKALAKPSTFSPAPAIKFFALSGLSNEQDQYLMAMNAHAACIRNALSHPKSLFIGDELSILLKKDGFAEVIGELCAVGRKNGISVLLLCQDIDSINDCSAGTMILQNMVYRITGRLTSNAVNSWVQSLGYPPEIIGQNATEAFFPRTVDLCSHWLIEKGGRFWQTQFYPGEMVLASVANNQTELMARARVMAQYPDSLKGRLLGLKHFTAEYVQAIKEGRSLANIGNDSITDIQQQQYSIRIAS</sequence>
<evidence type="ECO:0000256" key="1">
    <source>
        <dbReference type="SAM" id="Phobius"/>
    </source>
</evidence>
<evidence type="ECO:0000313" key="2">
    <source>
        <dbReference type="EMBL" id="MFB2839313.1"/>
    </source>
</evidence>
<dbReference type="EMBL" id="JBHFNT010000303">
    <property type="protein sequence ID" value="MFB2839313.1"/>
    <property type="molecule type" value="Genomic_DNA"/>
</dbReference>
<keyword evidence="1" id="KW-0472">Membrane</keyword>
<proteinExistence type="predicted"/>
<dbReference type="RefSeq" id="WP_413281590.1">
    <property type="nucleotide sequence ID" value="NZ_JBHFNT010000303.1"/>
</dbReference>
<reference evidence="2 3" key="1">
    <citation type="submission" date="2024-09" db="EMBL/GenBank/DDBJ databases">
        <title>Floridaenema gen nov. (Aerosakkonemataceae, Aerosakkonematales ord. nov., Cyanobacteria) from benthic tropical and subtropical fresh waters, with the description of four new species.</title>
        <authorList>
            <person name="Moretto J.A."/>
            <person name="Berthold D.E."/>
            <person name="Lefler F.W."/>
            <person name="Huang I.-S."/>
            <person name="Laughinghouse H. IV."/>
        </authorList>
    </citation>
    <scope>NUCLEOTIDE SEQUENCE [LARGE SCALE GENOMIC DNA]</scope>
    <source>
        <strain evidence="2 3">BLCC-F167</strain>
    </source>
</reference>
<feature type="transmembrane region" description="Helical" evidence="1">
    <location>
        <begin position="50"/>
        <end position="69"/>
    </location>
</feature>
<dbReference type="Gene3D" id="3.40.50.300">
    <property type="entry name" value="P-loop containing nucleotide triphosphate hydrolases"/>
    <property type="match status" value="1"/>
</dbReference>
<protein>
    <submittedName>
        <fullName evidence="2">Uncharacterized protein</fullName>
    </submittedName>
</protein>
<comment type="caution">
    <text evidence="2">The sequence shown here is derived from an EMBL/GenBank/DDBJ whole genome shotgun (WGS) entry which is preliminary data.</text>
</comment>
<dbReference type="SUPFAM" id="SSF52540">
    <property type="entry name" value="P-loop containing nucleoside triphosphate hydrolases"/>
    <property type="match status" value="1"/>
</dbReference>
<dbReference type="Proteomes" id="UP001576780">
    <property type="component" value="Unassembled WGS sequence"/>
</dbReference>
<evidence type="ECO:0000313" key="3">
    <source>
        <dbReference type="Proteomes" id="UP001576780"/>
    </source>
</evidence>
<dbReference type="Gene3D" id="1.10.8.730">
    <property type="match status" value="1"/>
</dbReference>
<organism evidence="2 3">
    <name type="scientific">Floridaenema evergladense BLCC-F167</name>
    <dbReference type="NCBI Taxonomy" id="3153639"/>
    <lineage>
        <taxon>Bacteria</taxon>
        <taxon>Bacillati</taxon>
        <taxon>Cyanobacteriota</taxon>
        <taxon>Cyanophyceae</taxon>
        <taxon>Oscillatoriophycideae</taxon>
        <taxon>Aerosakkonematales</taxon>
        <taxon>Aerosakkonemataceae</taxon>
        <taxon>Floridanema</taxon>
        <taxon>Floridanema evergladense</taxon>
    </lineage>
</organism>
<keyword evidence="1" id="KW-1133">Transmembrane helix</keyword>
<feature type="transmembrane region" description="Helical" evidence="1">
    <location>
        <begin position="20"/>
        <end position="43"/>
    </location>
</feature>
<dbReference type="InterPro" id="IPR027417">
    <property type="entry name" value="P-loop_NTPase"/>
</dbReference>